<proteinExistence type="predicted"/>
<evidence type="ECO:0000256" key="2">
    <source>
        <dbReference type="ARBA" id="ARBA00022525"/>
    </source>
</evidence>
<keyword evidence="5" id="KW-1015">Disulfide bond</keyword>
<evidence type="ECO:0000256" key="6">
    <source>
        <dbReference type="SAM" id="SignalP"/>
    </source>
</evidence>
<evidence type="ECO:0000313" key="7">
    <source>
        <dbReference type="EMBL" id="KAK0167355.1"/>
    </source>
</evidence>
<feature type="chain" id="PRO_5041437425" evidence="6">
    <location>
        <begin position="25"/>
        <end position="489"/>
    </location>
</feature>
<dbReference type="Pfam" id="PF01122">
    <property type="entry name" value="Cobalamin_bind"/>
    <property type="match status" value="1"/>
</dbReference>
<feature type="binding site" evidence="4">
    <location>
        <position position="237"/>
    </location>
    <ligand>
        <name>cyanocob(III)alamin</name>
        <dbReference type="ChEBI" id="CHEBI:17439"/>
    </ligand>
</feature>
<dbReference type="Proteomes" id="UP001168972">
    <property type="component" value="Unassembled WGS sequence"/>
</dbReference>
<dbReference type="EMBL" id="JAQQBR010001832">
    <property type="protein sequence ID" value="KAK0167355.1"/>
    <property type="molecule type" value="Genomic_DNA"/>
</dbReference>
<reference evidence="7" key="2">
    <citation type="submission" date="2023-03" db="EMBL/GenBank/DDBJ databases">
        <authorList>
            <person name="Inwood S.N."/>
            <person name="Skelly J.G."/>
            <person name="Guhlin J."/>
            <person name="Harrop T.W.R."/>
            <person name="Goldson S.G."/>
            <person name="Dearden P.K."/>
        </authorList>
    </citation>
    <scope>NUCLEOTIDE SEQUENCE</scope>
    <source>
        <strain evidence="7">Lincoln</strain>
        <tissue evidence="7">Whole body</tissue>
    </source>
</reference>
<dbReference type="SUPFAM" id="SSF48239">
    <property type="entry name" value="Terpenoid cyclases/Protein prenyltransferases"/>
    <property type="match status" value="1"/>
</dbReference>
<keyword evidence="3 6" id="KW-0732">Signal</keyword>
<evidence type="ECO:0000313" key="8">
    <source>
        <dbReference type="Proteomes" id="UP001168972"/>
    </source>
</evidence>
<evidence type="ECO:0000256" key="1">
    <source>
        <dbReference type="ARBA" id="ARBA00004613"/>
    </source>
</evidence>
<dbReference type="GO" id="GO:0005615">
    <property type="term" value="C:extracellular space"/>
    <property type="evidence" value="ECO:0007669"/>
    <property type="project" value="TreeGrafter"/>
</dbReference>
<reference evidence="7" key="1">
    <citation type="journal article" date="2023" name="bioRxiv">
        <title>Scaffold-level genome assemblies of two parasitoid biocontrol wasps reveal the parthenogenesis mechanism and an associated novel virus.</title>
        <authorList>
            <person name="Inwood S."/>
            <person name="Skelly J."/>
            <person name="Guhlin J."/>
            <person name="Harrop T."/>
            <person name="Goldson S."/>
            <person name="Dearden P."/>
        </authorList>
    </citation>
    <scope>NUCLEOTIDE SEQUENCE</scope>
    <source>
        <strain evidence="7">Lincoln</strain>
        <tissue evidence="7">Whole body</tissue>
    </source>
</reference>
<feature type="binding site" evidence="4">
    <location>
        <position position="193"/>
    </location>
    <ligand>
        <name>cyanocob(III)alamin</name>
        <dbReference type="ChEBI" id="CHEBI:17439"/>
    </ligand>
</feature>
<evidence type="ECO:0000256" key="5">
    <source>
        <dbReference type="PIRSR" id="PIRSR602157-2"/>
    </source>
</evidence>
<dbReference type="Gene3D" id="2.170.130.30">
    <property type="match status" value="1"/>
</dbReference>
<keyword evidence="4" id="KW-0170">Cobalt</keyword>
<accession>A0AA39FD56</accession>
<dbReference type="PROSITE" id="PS51257">
    <property type="entry name" value="PROKAR_LIPOPROTEIN"/>
    <property type="match status" value="1"/>
</dbReference>
<keyword evidence="8" id="KW-1185">Reference proteome</keyword>
<feature type="disulfide bond" evidence="5">
    <location>
        <begin position="166"/>
        <end position="204"/>
    </location>
</feature>
<dbReference type="PANTHER" id="PTHR10559:SF18">
    <property type="entry name" value="TRANSCOBALAMIN II"/>
    <property type="match status" value="1"/>
</dbReference>
<evidence type="ECO:0000256" key="3">
    <source>
        <dbReference type="ARBA" id="ARBA00022729"/>
    </source>
</evidence>
<dbReference type="Gene3D" id="1.50.10.20">
    <property type="match status" value="1"/>
</dbReference>
<evidence type="ECO:0000256" key="4">
    <source>
        <dbReference type="PIRSR" id="PIRSR602157-1"/>
    </source>
</evidence>
<dbReference type="InterPro" id="IPR008930">
    <property type="entry name" value="Terpenoid_cyclase/PrenylTrfase"/>
</dbReference>
<sequence>MWNITKNVVAPIFLLVLSCVFIQGEDIKSKEHLVPGMMIDTELIINRATMWLSNQKPRNDGGWGNDTHTVLLALRLANLSHDNYNPSIISTELQLSSKQMELEIVLMLWRHREVGFSISRLAKYTLALNAMCMDPRQFHGHDLIGTLQHHEPATDYDFALTSLAVCSAEAHIRKRQIQRLLDIANAAQYHNVDTVAMVILALRCIVQDHRHRNLHHFVRKSSLDLAQRQRLDGGFGDLRTTALAMQALEEIENESSENWNKSAAIVWLINHQQSDGSFNNDIRTTAEIILGIVPVNIVNIRTLDCKQDNSKSNLPNSSPHLNVNDEITWTENHSERSIYLSSTSTHVNVEMNVTEAALSMSSSPPNSGMKNNQRQMVNVSYTIWIGTNESHHIIVNAPKNGTFYNVMLLAAEMSHYFQFTASEWPNGHYVHTLAGLKEEPMSYHYWLLYRLFSPPDKLLPPGNQLVAPGGVDDLEINDGEYYLFWYKKL</sequence>
<comment type="caution">
    <text evidence="7">The sequence shown here is derived from an EMBL/GenBank/DDBJ whole genome shotgun (WGS) entry which is preliminary data.</text>
</comment>
<dbReference type="InterPro" id="IPR051588">
    <property type="entry name" value="Cobalamin_Transport"/>
</dbReference>
<dbReference type="GO" id="GO:0031419">
    <property type="term" value="F:cobalamin binding"/>
    <property type="evidence" value="ECO:0007669"/>
    <property type="project" value="InterPro"/>
</dbReference>
<dbReference type="GO" id="GO:0015889">
    <property type="term" value="P:cobalamin transport"/>
    <property type="evidence" value="ECO:0007669"/>
    <property type="project" value="InterPro"/>
</dbReference>
<feature type="signal peptide" evidence="6">
    <location>
        <begin position="1"/>
        <end position="24"/>
    </location>
</feature>
<protein>
    <submittedName>
        <fullName evidence="7">Uncharacterized protein</fullName>
    </submittedName>
</protein>
<dbReference type="PANTHER" id="PTHR10559">
    <property type="entry name" value="TRANSCOBALAMIN-1/GASTRIC INTRINSIC FACTOR"/>
    <property type="match status" value="1"/>
</dbReference>
<name>A0AA39FD56_MICHY</name>
<keyword evidence="2" id="KW-0964">Secreted</keyword>
<gene>
    <name evidence="7" type="ORF">PV327_004762</name>
</gene>
<comment type="subcellular location">
    <subcellularLocation>
        <location evidence="1">Secreted</location>
    </subcellularLocation>
</comment>
<organism evidence="7 8">
    <name type="scientific">Microctonus hyperodae</name>
    <name type="common">Parasitoid wasp</name>
    <dbReference type="NCBI Taxonomy" id="165561"/>
    <lineage>
        <taxon>Eukaryota</taxon>
        <taxon>Metazoa</taxon>
        <taxon>Ecdysozoa</taxon>
        <taxon>Arthropoda</taxon>
        <taxon>Hexapoda</taxon>
        <taxon>Insecta</taxon>
        <taxon>Pterygota</taxon>
        <taxon>Neoptera</taxon>
        <taxon>Endopterygota</taxon>
        <taxon>Hymenoptera</taxon>
        <taxon>Apocrita</taxon>
        <taxon>Ichneumonoidea</taxon>
        <taxon>Braconidae</taxon>
        <taxon>Euphorinae</taxon>
        <taxon>Microctonus</taxon>
    </lineage>
</organism>
<dbReference type="AlphaFoldDB" id="A0AA39FD56"/>
<dbReference type="InterPro" id="IPR002157">
    <property type="entry name" value="Cbl-bd_prot"/>
</dbReference>